<organism evidence="1 2">
    <name type="scientific">Paenibacillus segetis</name>
    <dbReference type="NCBI Taxonomy" id="1325360"/>
    <lineage>
        <taxon>Bacteria</taxon>
        <taxon>Bacillati</taxon>
        <taxon>Bacillota</taxon>
        <taxon>Bacilli</taxon>
        <taxon>Bacillales</taxon>
        <taxon>Paenibacillaceae</taxon>
        <taxon>Paenibacillus</taxon>
    </lineage>
</organism>
<proteinExistence type="predicted"/>
<dbReference type="EMBL" id="BMFT01000003">
    <property type="protein sequence ID" value="GGH35112.1"/>
    <property type="molecule type" value="Genomic_DNA"/>
</dbReference>
<evidence type="ECO:0000313" key="2">
    <source>
        <dbReference type="Proteomes" id="UP000659344"/>
    </source>
</evidence>
<gene>
    <name evidence="1" type="ORF">GCM10008013_41220</name>
</gene>
<protein>
    <submittedName>
        <fullName evidence="1">Uncharacterized protein</fullName>
    </submittedName>
</protein>
<sequence>MSILVQGSRNSRRLHDAGPCSHVGNVSVKKCGLNVHGIFKGEKFANDIREAYAAQV</sequence>
<reference evidence="2" key="1">
    <citation type="journal article" date="2019" name="Int. J. Syst. Evol. Microbiol.">
        <title>The Global Catalogue of Microorganisms (GCM) 10K type strain sequencing project: providing services to taxonomists for standard genome sequencing and annotation.</title>
        <authorList>
            <consortium name="The Broad Institute Genomics Platform"/>
            <consortium name="The Broad Institute Genome Sequencing Center for Infectious Disease"/>
            <person name="Wu L."/>
            <person name="Ma J."/>
        </authorList>
    </citation>
    <scope>NUCLEOTIDE SEQUENCE [LARGE SCALE GENOMIC DNA]</scope>
    <source>
        <strain evidence="2">CGMCC 1.12769</strain>
    </source>
</reference>
<accession>A0ABQ1YQP7</accession>
<dbReference type="Proteomes" id="UP000659344">
    <property type="component" value="Unassembled WGS sequence"/>
</dbReference>
<name>A0ABQ1YQP7_9BACL</name>
<comment type="caution">
    <text evidence="1">The sequence shown here is derived from an EMBL/GenBank/DDBJ whole genome shotgun (WGS) entry which is preliminary data.</text>
</comment>
<keyword evidence="2" id="KW-1185">Reference proteome</keyword>
<evidence type="ECO:0000313" key="1">
    <source>
        <dbReference type="EMBL" id="GGH35112.1"/>
    </source>
</evidence>